<feature type="binding site" evidence="14">
    <location>
        <position position="266"/>
    </location>
    <ligand>
        <name>sn-glycerol 3-phosphate</name>
        <dbReference type="ChEBI" id="CHEBI:57597"/>
    </ligand>
</feature>
<keyword evidence="19" id="KW-0732">Signal</keyword>
<dbReference type="NCBIfam" id="NF000942">
    <property type="entry name" value="PRK00094.1-4"/>
    <property type="match status" value="1"/>
</dbReference>
<dbReference type="HAMAP" id="MF_00394">
    <property type="entry name" value="NAD_Glyc3P_dehydrog"/>
    <property type="match status" value="1"/>
</dbReference>
<dbReference type="FunFam" id="1.10.1040.10:FF:000001">
    <property type="entry name" value="Glycerol-3-phosphate dehydrogenase [NAD(P)+]"/>
    <property type="match status" value="1"/>
</dbReference>
<evidence type="ECO:0000256" key="3">
    <source>
        <dbReference type="ARBA" id="ARBA00022741"/>
    </source>
</evidence>
<evidence type="ECO:0000259" key="20">
    <source>
        <dbReference type="Pfam" id="PF01210"/>
    </source>
</evidence>
<keyword evidence="4 14" id="KW-0521">NADP</keyword>
<feature type="binding site" evidence="14">
    <location>
        <position position="116"/>
    </location>
    <ligand>
        <name>NADPH</name>
        <dbReference type="ChEBI" id="CHEBI:57783"/>
    </ligand>
</feature>
<feature type="binding site" evidence="14">
    <location>
        <position position="149"/>
    </location>
    <ligand>
        <name>sn-glycerol 3-phosphate</name>
        <dbReference type="ChEBI" id="CHEBI:57597"/>
    </ligand>
</feature>
<evidence type="ECO:0000256" key="8">
    <source>
        <dbReference type="ARBA" id="ARBA00023209"/>
    </source>
</evidence>
<dbReference type="NCBIfam" id="NF000940">
    <property type="entry name" value="PRK00094.1-2"/>
    <property type="match status" value="1"/>
</dbReference>
<dbReference type="FunFam" id="3.40.50.720:FF:000019">
    <property type="entry name" value="Glycerol-3-phosphate dehydrogenase [NAD(P)+]"/>
    <property type="match status" value="1"/>
</dbReference>
<evidence type="ECO:0000256" key="14">
    <source>
        <dbReference type="HAMAP-Rule" id="MF_00394"/>
    </source>
</evidence>
<dbReference type="Gene3D" id="1.10.1040.10">
    <property type="entry name" value="N-(1-d-carboxylethyl)-l-norvaline Dehydrogenase, domain 2"/>
    <property type="match status" value="1"/>
</dbReference>
<feature type="chain" id="PRO_5002627857" description="Glycerol-3-phosphate dehydrogenase [NAD(P)+]" evidence="19">
    <location>
        <begin position="25"/>
        <end position="343"/>
    </location>
</feature>
<evidence type="ECO:0000256" key="13">
    <source>
        <dbReference type="ARBA" id="ARBA00080511"/>
    </source>
</evidence>
<dbReference type="EC" id="1.1.1.94" evidence="11 14"/>
<gene>
    <name evidence="14 22" type="primary">gpsA</name>
    <name evidence="22" type="ORF">OENOO_58028</name>
</gene>
<keyword evidence="7 14" id="KW-0443">Lipid metabolism</keyword>
<comment type="caution">
    <text evidence="14">Lacks conserved residue(s) required for the propagation of feature annotation.</text>
</comment>
<dbReference type="EMBL" id="AAUV01000053">
    <property type="protein sequence ID" value="EAV39324.1"/>
    <property type="molecule type" value="Genomic_DNA"/>
</dbReference>
<evidence type="ECO:0000256" key="12">
    <source>
        <dbReference type="ARBA" id="ARBA00069372"/>
    </source>
</evidence>
<dbReference type="Gene3D" id="3.40.50.720">
    <property type="entry name" value="NAD(P)-binding Rossmann-like Domain"/>
    <property type="match status" value="1"/>
</dbReference>
<keyword evidence="5 14" id="KW-0560">Oxidoreductase</keyword>
<feature type="domain" description="Glycerol-3-phosphate dehydrogenase NAD-dependent N-terminal" evidence="20">
    <location>
        <begin position="10"/>
        <end position="171"/>
    </location>
</feature>
<keyword evidence="8 14" id="KW-0594">Phospholipid biosynthesis</keyword>
<dbReference type="GO" id="GO:0008654">
    <property type="term" value="P:phospholipid biosynthetic process"/>
    <property type="evidence" value="ECO:0007669"/>
    <property type="project" value="UniProtKB-KW"/>
</dbReference>
<feature type="binding site" evidence="17">
    <location>
        <position position="151"/>
    </location>
    <ligand>
        <name>NAD(+)</name>
        <dbReference type="ChEBI" id="CHEBI:57540"/>
    </ligand>
</feature>
<proteinExistence type="inferred from homology"/>
<feature type="binding site" evidence="14">
    <location>
        <position position="267"/>
    </location>
    <ligand>
        <name>sn-glycerol 3-phosphate</name>
        <dbReference type="ChEBI" id="CHEBI:57597"/>
    </ligand>
</feature>
<feature type="binding site" evidence="14">
    <location>
        <position position="116"/>
    </location>
    <ligand>
        <name>sn-glycerol 3-phosphate</name>
        <dbReference type="ChEBI" id="CHEBI:57597"/>
    </ligand>
</feature>
<dbReference type="PRINTS" id="PR00077">
    <property type="entry name" value="GPDHDRGNASE"/>
</dbReference>
<dbReference type="GO" id="GO:0141152">
    <property type="term" value="F:glycerol-3-phosphate dehydrogenase (NAD+) activity"/>
    <property type="evidence" value="ECO:0007669"/>
    <property type="project" value="RHEA"/>
</dbReference>
<evidence type="ECO:0000256" key="6">
    <source>
        <dbReference type="ARBA" id="ARBA00023027"/>
    </source>
</evidence>
<dbReference type="GO" id="GO:0005975">
    <property type="term" value="P:carbohydrate metabolic process"/>
    <property type="evidence" value="ECO:0007669"/>
    <property type="project" value="InterPro"/>
</dbReference>
<dbReference type="Pfam" id="PF07479">
    <property type="entry name" value="NAD_Gly3P_dh_C"/>
    <property type="match status" value="1"/>
</dbReference>
<evidence type="ECO:0000256" key="17">
    <source>
        <dbReference type="PIRSR" id="PIRSR000114-3"/>
    </source>
</evidence>
<feature type="binding site" evidence="14">
    <location>
        <position position="19"/>
    </location>
    <ligand>
        <name>NADPH</name>
        <dbReference type="ChEBI" id="CHEBI:57783"/>
    </ligand>
</feature>
<feature type="domain" description="Glycerol-3-phosphate dehydrogenase NAD-dependent C-terminal" evidence="21">
    <location>
        <begin position="191"/>
        <end position="331"/>
    </location>
</feature>
<keyword evidence="2 14" id="KW-0444">Lipid biosynthesis</keyword>
<feature type="binding site" evidence="14">
    <location>
        <position position="151"/>
    </location>
    <ligand>
        <name>NADPH</name>
        <dbReference type="ChEBI" id="CHEBI:57783"/>
    </ligand>
</feature>
<evidence type="ECO:0000256" key="11">
    <source>
        <dbReference type="ARBA" id="ARBA00066687"/>
    </source>
</evidence>
<evidence type="ECO:0000256" key="10">
    <source>
        <dbReference type="ARBA" id="ARBA00052716"/>
    </source>
</evidence>
<keyword evidence="3 14" id="KW-0547">Nucleotide-binding</keyword>
<organism evidence="22 23">
    <name type="scientific">Oenococcus oeni ATCC BAA-1163</name>
    <dbReference type="NCBI Taxonomy" id="379360"/>
    <lineage>
        <taxon>Bacteria</taxon>
        <taxon>Bacillati</taxon>
        <taxon>Bacillota</taxon>
        <taxon>Bacilli</taxon>
        <taxon>Lactobacillales</taxon>
        <taxon>Lactobacillaceae</taxon>
        <taxon>Oenococcus</taxon>
    </lineage>
</organism>
<evidence type="ECO:0000256" key="16">
    <source>
        <dbReference type="PIRSR" id="PIRSR000114-2"/>
    </source>
</evidence>
<evidence type="ECO:0000256" key="2">
    <source>
        <dbReference type="ARBA" id="ARBA00022516"/>
    </source>
</evidence>
<accession>A0NJJ8</accession>
<evidence type="ECO:0000256" key="4">
    <source>
        <dbReference type="ARBA" id="ARBA00022857"/>
    </source>
</evidence>
<dbReference type="GO" id="GO:0046167">
    <property type="term" value="P:glycerol-3-phosphate biosynthetic process"/>
    <property type="evidence" value="ECO:0007669"/>
    <property type="project" value="UniProtKB-UniRule"/>
</dbReference>
<dbReference type="GO" id="GO:0051287">
    <property type="term" value="F:NAD binding"/>
    <property type="evidence" value="ECO:0007669"/>
    <property type="project" value="InterPro"/>
</dbReference>
<dbReference type="AlphaFoldDB" id="A0NJJ8"/>
<dbReference type="Pfam" id="PF01210">
    <property type="entry name" value="NAD_Gly3P_dh_N"/>
    <property type="match status" value="1"/>
</dbReference>
<dbReference type="UniPathway" id="UPA00940"/>
<feature type="binding site" evidence="14">
    <location>
        <position position="147"/>
    </location>
    <ligand>
        <name>sn-glycerol 3-phosphate</name>
        <dbReference type="ChEBI" id="CHEBI:57597"/>
    </ligand>
</feature>
<evidence type="ECO:0000256" key="5">
    <source>
        <dbReference type="ARBA" id="ARBA00023002"/>
    </source>
</evidence>
<evidence type="ECO:0000256" key="7">
    <source>
        <dbReference type="ARBA" id="ARBA00023098"/>
    </source>
</evidence>
<dbReference type="InterPro" id="IPR008927">
    <property type="entry name" value="6-PGluconate_DH-like_C_sf"/>
</dbReference>
<keyword evidence="14" id="KW-0963">Cytoplasm</keyword>
<feature type="binding site" evidence="14">
    <location>
        <position position="18"/>
    </location>
    <ligand>
        <name>NADPH</name>
        <dbReference type="ChEBI" id="CHEBI:57783"/>
    </ligand>
</feature>
<reference evidence="22 23" key="1">
    <citation type="submission" date="2006-11" db="EMBL/GenBank/DDBJ databases">
        <authorList>
            <consortium name="Laboratoire de Microbiologie (Universite Bourgogne)"/>
            <consortium name="GENOME Express"/>
            <consortium name="UMR Oenologie Ampelologie (Universite Bordeaux 2)"/>
            <person name="Guzzo J."/>
        </authorList>
    </citation>
    <scope>NUCLEOTIDE SEQUENCE [LARGE SCALE GENOMIC DNA]</scope>
    <source>
        <strain evidence="22 23">ATCC BAA-1163</strain>
    </source>
</reference>
<evidence type="ECO:0000256" key="1">
    <source>
        <dbReference type="ARBA" id="ARBA00011009"/>
    </source>
</evidence>
<comment type="catalytic activity">
    <reaction evidence="14">
        <text>sn-glycerol 3-phosphate + NAD(+) = dihydroxyacetone phosphate + NADH + H(+)</text>
        <dbReference type="Rhea" id="RHEA:11092"/>
        <dbReference type="ChEBI" id="CHEBI:15378"/>
        <dbReference type="ChEBI" id="CHEBI:57540"/>
        <dbReference type="ChEBI" id="CHEBI:57597"/>
        <dbReference type="ChEBI" id="CHEBI:57642"/>
        <dbReference type="ChEBI" id="CHEBI:57945"/>
        <dbReference type="EC" id="1.1.1.94"/>
    </reaction>
</comment>
<feature type="signal peptide" evidence="19">
    <location>
        <begin position="1"/>
        <end position="24"/>
    </location>
</feature>
<dbReference type="InterPro" id="IPR006168">
    <property type="entry name" value="G3P_DH_NAD-dep"/>
</dbReference>
<dbReference type="InterPro" id="IPR013328">
    <property type="entry name" value="6PGD_dom2"/>
</dbReference>
<feature type="binding site" evidence="14">
    <location>
        <position position="265"/>
    </location>
    <ligand>
        <name>sn-glycerol 3-phosphate</name>
        <dbReference type="ChEBI" id="CHEBI:57597"/>
    </ligand>
</feature>
<comment type="subcellular location">
    <subcellularLocation>
        <location evidence="14">Cytoplasm</location>
    </subcellularLocation>
</comment>
<feature type="binding site" evidence="16">
    <location>
        <begin position="266"/>
        <end position="267"/>
    </location>
    <ligand>
        <name>substrate</name>
    </ligand>
</feature>
<evidence type="ECO:0000259" key="21">
    <source>
        <dbReference type="Pfam" id="PF07479"/>
    </source>
</evidence>
<protein>
    <recommendedName>
        <fullName evidence="12 14">Glycerol-3-phosphate dehydrogenase [NAD(P)+]</fullName>
        <ecNumber evidence="11 14">1.1.1.94</ecNumber>
    </recommendedName>
    <alternativeName>
        <fullName evidence="14">NAD(P)(+)-dependent glycerol-3-phosphate dehydrogenase</fullName>
    </alternativeName>
    <alternativeName>
        <fullName evidence="13 14">NAD(P)H-dependent dihydroxyacetone-phosphate reductase</fullName>
    </alternativeName>
</protein>
<dbReference type="Proteomes" id="UP000003346">
    <property type="component" value="Unassembled WGS sequence"/>
</dbReference>
<evidence type="ECO:0000256" key="15">
    <source>
        <dbReference type="PIRSR" id="PIRSR000114-1"/>
    </source>
</evidence>
<dbReference type="InterPro" id="IPR036291">
    <property type="entry name" value="NAD(P)-bd_dom_sf"/>
</dbReference>
<feature type="binding site" evidence="16">
    <location>
        <position position="116"/>
    </location>
    <ligand>
        <name>substrate</name>
    </ligand>
</feature>
<dbReference type="InterPro" id="IPR011128">
    <property type="entry name" value="G3P_DH_NAD-dep_N"/>
</dbReference>
<comment type="function">
    <text evidence="14">Catalyzes the reduction of the glycolytic intermediate dihydroxyacetone phosphate (DHAP) to sn-glycerol 3-phosphate (G3P), the key precursor for phospholipid synthesis.</text>
</comment>
<evidence type="ECO:0000256" key="19">
    <source>
        <dbReference type="SAM" id="SignalP"/>
    </source>
</evidence>
<evidence type="ECO:0000256" key="9">
    <source>
        <dbReference type="ARBA" id="ARBA00023264"/>
    </source>
</evidence>
<comment type="caution">
    <text evidence="22">The sequence shown here is derived from an EMBL/GenBank/DDBJ whole genome shotgun (WGS) entry which is preliminary data.</text>
</comment>
<comment type="similarity">
    <text evidence="1 14 18">Belongs to the NAD-dependent glycerol-3-phosphate dehydrogenase family.</text>
</comment>
<dbReference type="GO" id="GO:0006650">
    <property type="term" value="P:glycerophospholipid metabolic process"/>
    <property type="evidence" value="ECO:0007669"/>
    <property type="project" value="UniProtKB-UniRule"/>
</dbReference>
<feature type="binding site" evidence="17">
    <location>
        <begin position="15"/>
        <end position="20"/>
    </location>
    <ligand>
        <name>NAD(+)</name>
        <dbReference type="ChEBI" id="CHEBI:57540"/>
    </ligand>
</feature>
<feature type="binding site" evidence="14">
    <location>
        <position position="292"/>
    </location>
    <ligand>
        <name>NADPH</name>
        <dbReference type="ChEBI" id="CHEBI:57783"/>
    </ligand>
</feature>
<dbReference type="SUPFAM" id="SSF51735">
    <property type="entry name" value="NAD(P)-binding Rossmann-fold domains"/>
    <property type="match status" value="1"/>
</dbReference>
<evidence type="ECO:0000313" key="23">
    <source>
        <dbReference type="Proteomes" id="UP000003346"/>
    </source>
</evidence>
<feature type="binding site" evidence="14">
    <location>
        <position position="202"/>
    </location>
    <ligand>
        <name>sn-glycerol 3-phosphate</name>
        <dbReference type="ChEBI" id="CHEBI:57597"/>
    </ligand>
</feature>
<comment type="pathway">
    <text evidence="14">Membrane lipid metabolism; glycerophospholipid metabolism.</text>
</comment>
<feature type="binding site" evidence="14">
    <location>
        <position position="290"/>
    </location>
    <ligand>
        <name>NADPH</name>
        <dbReference type="ChEBI" id="CHEBI:57783"/>
    </ligand>
</feature>
<evidence type="ECO:0000256" key="18">
    <source>
        <dbReference type="RuleBase" id="RU000437"/>
    </source>
</evidence>
<feature type="active site" description="Proton acceptor" evidence="14 15">
    <location>
        <position position="202"/>
    </location>
</feature>
<dbReference type="GO" id="GO:0141153">
    <property type="term" value="F:glycerol-3-phosphate dehydrogenase (NADP+) activity"/>
    <property type="evidence" value="ECO:0007669"/>
    <property type="project" value="RHEA"/>
</dbReference>
<dbReference type="PIRSF" id="PIRSF000114">
    <property type="entry name" value="Glycerol-3-P_dh"/>
    <property type="match status" value="1"/>
</dbReference>
<feature type="binding site" evidence="14">
    <location>
        <position position="39"/>
    </location>
    <ligand>
        <name>NADPH</name>
        <dbReference type="ChEBI" id="CHEBI:57783"/>
    </ligand>
</feature>
<evidence type="ECO:0000313" key="22">
    <source>
        <dbReference type="EMBL" id="EAV39324.1"/>
    </source>
</evidence>
<dbReference type="NCBIfam" id="NF000941">
    <property type="entry name" value="PRK00094.1-3"/>
    <property type="match status" value="1"/>
</dbReference>
<keyword evidence="6 14" id="KW-0520">NAD</keyword>
<keyword evidence="9 14" id="KW-1208">Phospholipid metabolism</keyword>
<name>A0NJJ8_OENOE</name>
<dbReference type="GO" id="GO:0046168">
    <property type="term" value="P:glycerol-3-phosphate catabolic process"/>
    <property type="evidence" value="ECO:0007669"/>
    <property type="project" value="InterPro"/>
</dbReference>
<sequence length="343" mass="36964">MKSMTKQTRKIAILGAGSWGTALASTFSMNGNQVILWGKNQSDIDDINQNHQNRRFLQEAFLDKNLKATTDLKDAVKDAEIVLFVVPTSAVRQVAGQLASILPSLKSEIIFGHAIKGIEVDSNKRVSQMISEEIPSINEDDLFFISGPSHAESVVKRAITLVAVASSNQARAAIIQAALSNSFFRVYTNSDLYGSEYAAALKNVLAIAGGIIKGLKMTDNTQAALVTRGLSEMRRLGVALGGKSETFNGLAGLGDLIVTAMSANSRNFRAGLGLASGKDLKQVQKEMGMVIEGVKTAKAVDQLSRKNNISMPISESVYKILYENAKIDDVVADLMNRPLISEE</sequence>
<dbReference type="PANTHER" id="PTHR11728">
    <property type="entry name" value="GLYCEROL-3-PHOSPHATE DEHYDROGENASE"/>
    <property type="match status" value="1"/>
</dbReference>
<dbReference type="GO" id="GO:0005829">
    <property type="term" value="C:cytosol"/>
    <property type="evidence" value="ECO:0007669"/>
    <property type="project" value="TreeGrafter"/>
</dbReference>
<dbReference type="PROSITE" id="PS00957">
    <property type="entry name" value="NAD_G3PDH"/>
    <property type="match status" value="1"/>
</dbReference>
<feature type="binding site" evidence="17">
    <location>
        <position position="266"/>
    </location>
    <ligand>
        <name>NAD(+)</name>
        <dbReference type="ChEBI" id="CHEBI:57540"/>
    </ligand>
</feature>
<comment type="catalytic activity">
    <reaction evidence="10">
        <text>sn-glycerol 3-phosphate + NADP(+) = dihydroxyacetone phosphate + NADPH + H(+)</text>
        <dbReference type="Rhea" id="RHEA:11096"/>
        <dbReference type="ChEBI" id="CHEBI:15378"/>
        <dbReference type="ChEBI" id="CHEBI:57597"/>
        <dbReference type="ChEBI" id="CHEBI:57642"/>
        <dbReference type="ChEBI" id="CHEBI:57783"/>
        <dbReference type="ChEBI" id="CHEBI:58349"/>
        <dbReference type="EC" id="1.1.1.94"/>
    </reaction>
    <physiologicalReaction direction="right-to-left" evidence="10">
        <dbReference type="Rhea" id="RHEA:11098"/>
    </physiologicalReaction>
</comment>
<dbReference type="InterPro" id="IPR006109">
    <property type="entry name" value="G3P_DH_NAD-dep_C"/>
</dbReference>
<feature type="binding site" evidence="14">
    <location>
        <position position="255"/>
    </location>
    <ligand>
        <name>sn-glycerol 3-phosphate</name>
        <dbReference type="ChEBI" id="CHEBI:57597"/>
    </ligand>
</feature>
<feature type="binding site" evidence="14">
    <location>
        <position position="266"/>
    </location>
    <ligand>
        <name>NADPH</name>
        <dbReference type="ChEBI" id="CHEBI:57783"/>
    </ligand>
</feature>
<dbReference type="HOGENOM" id="CLU_033449_0_2_9"/>
<dbReference type="PANTHER" id="PTHR11728:SF1">
    <property type="entry name" value="GLYCEROL-3-PHOSPHATE DEHYDROGENASE [NAD(+)] 2, CHLOROPLASTIC"/>
    <property type="match status" value="1"/>
</dbReference>
<dbReference type="SUPFAM" id="SSF48179">
    <property type="entry name" value="6-phosphogluconate dehydrogenase C-terminal domain-like"/>
    <property type="match status" value="1"/>
</dbReference>